<evidence type="ECO:0000313" key="8">
    <source>
        <dbReference type="EMBL" id="CAL4137126.1"/>
    </source>
</evidence>
<dbReference type="SUPFAM" id="SSF57850">
    <property type="entry name" value="RING/U-box"/>
    <property type="match status" value="1"/>
</dbReference>
<dbReference type="Pfam" id="PF13445">
    <property type="entry name" value="zf-RING_UBOX"/>
    <property type="match status" value="1"/>
</dbReference>
<gene>
    <name evidence="8" type="ORF">MNOR_LOCUS27934</name>
</gene>
<dbReference type="Gene3D" id="3.30.40.10">
    <property type="entry name" value="Zinc/RING finger domain, C3HC4 (zinc finger)"/>
    <property type="match status" value="1"/>
</dbReference>
<dbReference type="PROSITE" id="PS00028">
    <property type="entry name" value="ZINC_FINGER_C2H2_1"/>
    <property type="match status" value="1"/>
</dbReference>
<feature type="domain" description="B box-type" evidence="7">
    <location>
        <begin position="86"/>
        <end position="128"/>
    </location>
</feature>
<evidence type="ECO:0000256" key="3">
    <source>
        <dbReference type="ARBA" id="ARBA00022833"/>
    </source>
</evidence>
<evidence type="ECO:0000256" key="1">
    <source>
        <dbReference type="ARBA" id="ARBA00022723"/>
    </source>
</evidence>
<evidence type="ECO:0000259" key="6">
    <source>
        <dbReference type="PROSITE" id="PS50089"/>
    </source>
</evidence>
<dbReference type="InterPro" id="IPR050143">
    <property type="entry name" value="TRIM/RBCC"/>
</dbReference>
<keyword evidence="9" id="KW-1185">Reference proteome</keyword>
<reference evidence="8 9" key="1">
    <citation type="submission" date="2024-05" db="EMBL/GenBank/DDBJ databases">
        <authorList>
            <person name="Wallberg A."/>
        </authorList>
    </citation>
    <scope>NUCLEOTIDE SEQUENCE [LARGE SCALE GENOMIC DNA]</scope>
</reference>
<keyword evidence="2 4" id="KW-0863">Zinc-finger</keyword>
<dbReference type="InterPro" id="IPR027370">
    <property type="entry name" value="Znf-RING_euk"/>
</dbReference>
<dbReference type="Gene3D" id="3.30.160.60">
    <property type="entry name" value="Classic Zinc Finger"/>
    <property type="match status" value="1"/>
</dbReference>
<dbReference type="PROSITE" id="PS50119">
    <property type="entry name" value="ZF_BBOX"/>
    <property type="match status" value="1"/>
</dbReference>
<dbReference type="PROSITE" id="PS00518">
    <property type="entry name" value="ZF_RING_1"/>
    <property type="match status" value="1"/>
</dbReference>
<keyword evidence="1" id="KW-0479">Metal-binding</keyword>
<dbReference type="AlphaFoldDB" id="A0AAV2RUX8"/>
<dbReference type="PANTHER" id="PTHR24103">
    <property type="entry name" value="E3 UBIQUITIN-PROTEIN LIGASE TRIM"/>
    <property type="match status" value="1"/>
</dbReference>
<dbReference type="Proteomes" id="UP001497623">
    <property type="component" value="Unassembled WGS sequence"/>
</dbReference>
<evidence type="ECO:0000256" key="4">
    <source>
        <dbReference type="PROSITE-ProRule" id="PRU00024"/>
    </source>
</evidence>
<evidence type="ECO:0000259" key="5">
    <source>
        <dbReference type="PROSITE" id="PS50072"/>
    </source>
</evidence>
<dbReference type="InterPro" id="IPR002130">
    <property type="entry name" value="Cyclophilin-type_PPIase_dom"/>
</dbReference>
<proteinExistence type="predicted"/>
<comment type="caution">
    <text evidence="8">The sequence shown here is derived from an EMBL/GenBank/DDBJ whole genome shotgun (WGS) entry which is preliminary data.</text>
</comment>
<dbReference type="InterPro" id="IPR001841">
    <property type="entry name" value="Znf_RING"/>
</dbReference>
<feature type="domain" description="PPIase cyclophilin-type" evidence="5">
    <location>
        <begin position="318"/>
        <end position="469"/>
    </location>
</feature>
<dbReference type="InterPro" id="IPR029000">
    <property type="entry name" value="Cyclophilin-like_dom_sf"/>
</dbReference>
<dbReference type="EMBL" id="CAXKWB010030091">
    <property type="protein sequence ID" value="CAL4137126.1"/>
    <property type="molecule type" value="Genomic_DNA"/>
</dbReference>
<dbReference type="GO" id="GO:0003755">
    <property type="term" value="F:peptidyl-prolyl cis-trans isomerase activity"/>
    <property type="evidence" value="ECO:0007669"/>
    <property type="project" value="InterPro"/>
</dbReference>
<keyword evidence="3" id="KW-0862">Zinc</keyword>
<dbReference type="InterPro" id="IPR013083">
    <property type="entry name" value="Znf_RING/FYVE/PHD"/>
</dbReference>
<dbReference type="InterPro" id="IPR017907">
    <property type="entry name" value="Znf_RING_CS"/>
</dbReference>
<accession>A0AAV2RUX8</accession>
<dbReference type="SMART" id="SM00184">
    <property type="entry name" value="RING"/>
    <property type="match status" value="1"/>
</dbReference>
<protein>
    <submittedName>
        <fullName evidence="8">Uncharacterized protein</fullName>
    </submittedName>
</protein>
<dbReference type="Pfam" id="PF00643">
    <property type="entry name" value="zf-B_box"/>
    <property type="match status" value="1"/>
</dbReference>
<evidence type="ECO:0000259" key="7">
    <source>
        <dbReference type="PROSITE" id="PS50119"/>
    </source>
</evidence>
<dbReference type="SMART" id="SM00336">
    <property type="entry name" value="BBOX"/>
    <property type="match status" value="1"/>
</dbReference>
<name>A0AAV2RUX8_MEGNR</name>
<feature type="domain" description="RING-type" evidence="6">
    <location>
        <begin position="8"/>
        <end position="54"/>
    </location>
</feature>
<dbReference type="InterPro" id="IPR013087">
    <property type="entry name" value="Znf_C2H2_type"/>
</dbReference>
<organism evidence="8 9">
    <name type="scientific">Meganyctiphanes norvegica</name>
    <name type="common">Northern krill</name>
    <name type="synonym">Thysanopoda norvegica</name>
    <dbReference type="NCBI Taxonomy" id="48144"/>
    <lineage>
        <taxon>Eukaryota</taxon>
        <taxon>Metazoa</taxon>
        <taxon>Ecdysozoa</taxon>
        <taxon>Arthropoda</taxon>
        <taxon>Crustacea</taxon>
        <taxon>Multicrustacea</taxon>
        <taxon>Malacostraca</taxon>
        <taxon>Eumalacostraca</taxon>
        <taxon>Eucarida</taxon>
        <taxon>Euphausiacea</taxon>
        <taxon>Euphausiidae</taxon>
        <taxon>Meganyctiphanes</taxon>
    </lineage>
</organism>
<dbReference type="SUPFAM" id="SSF57845">
    <property type="entry name" value="B-box zinc-binding domain"/>
    <property type="match status" value="1"/>
</dbReference>
<evidence type="ECO:0000313" key="9">
    <source>
        <dbReference type="Proteomes" id="UP001497623"/>
    </source>
</evidence>
<dbReference type="GO" id="GO:0008270">
    <property type="term" value="F:zinc ion binding"/>
    <property type="evidence" value="ECO:0007669"/>
    <property type="project" value="UniProtKB-KW"/>
</dbReference>
<dbReference type="Gene3D" id="2.40.100.10">
    <property type="entry name" value="Cyclophilin-like"/>
    <property type="match status" value="1"/>
</dbReference>
<dbReference type="InterPro" id="IPR000315">
    <property type="entry name" value="Znf_B-box"/>
</dbReference>
<sequence length="476" mass="54297">MEAEDLLCALCGEVYEMTTRDPVMLPNCGHTFCRPCLLHVERVSKFKTFCPACRKRHGDQAVKYLPVNVTVLKLATAYLKTRQVTQQSEVCKFHEQQLEYWCNDCHESICKKCNYEEHLPNGHEVVKTRVILREKKKEAEYRASFALRRVEREKQRLLEKVKNSLMGFISSCRDSAVLATSAKEVKVLVVDAKMANDLSSMKTTLMNLDNMMREVDTQTDHNQKDEDENDLKLNNRTPADLRKLINGLSQPQPGQVLGKTMWPLTCCVHNRDGRRGRLSWEDGRLHLYALREQADDAHVMVQMSLISSVIPLDSPEVFLDLSSECEYFGRVYIQLWGHLRRANQFLALCLGTLGPTYIDSHFFEAYGRNQPGECLHGGEYMINNRKSGQGLMEDLEWGDQWQLTQEEGMIVGAGNGRAERNTCFDICTIGNPLKEFACPFGRVISGLDVVKRAIHHNPVRQVTISECGFLVPFTTL</sequence>
<dbReference type="PROSITE" id="PS50089">
    <property type="entry name" value="ZF_RING_2"/>
    <property type="match status" value="1"/>
</dbReference>
<dbReference type="SUPFAM" id="SSF50891">
    <property type="entry name" value="Cyclophilin-like"/>
    <property type="match status" value="1"/>
</dbReference>
<dbReference type="PROSITE" id="PS50072">
    <property type="entry name" value="CSA_PPIASE_2"/>
    <property type="match status" value="1"/>
</dbReference>
<evidence type="ECO:0000256" key="2">
    <source>
        <dbReference type="ARBA" id="ARBA00022771"/>
    </source>
</evidence>